<keyword evidence="3" id="KW-1185">Reference proteome</keyword>
<dbReference type="PANTHER" id="PTHR36694">
    <property type="entry name" value="PASIFLORA 1, ISOFORM A-RELATED"/>
    <property type="match status" value="1"/>
</dbReference>
<name>A0A8J9YP65_BRALA</name>
<keyword evidence="1" id="KW-1133">Transmembrane helix</keyword>
<keyword evidence="1" id="KW-0812">Transmembrane</keyword>
<dbReference type="EMBL" id="OV696696">
    <property type="protein sequence ID" value="CAH1239664.1"/>
    <property type="molecule type" value="Genomic_DNA"/>
</dbReference>
<proteinExistence type="predicted"/>
<feature type="transmembrane region" description="Helical" evidence="1">
    <location>
        <begin position="50"/>
        <end position="71"/>
    </location>
</feature>
<gene>
    <name evidence="2" type="primary">Hypp5864</name>
    <name evidence="2" type="ORF">BLAG_LOCUS3896</name>
</gene>
<protein>
    <submittedName>
        <fullName evidence="2">Hypp5864 protein</fullName>
    </submittedName>
</protein>
<feature type="transmembrane region" description="Helical" evidence="1">
    <location>
        <begin position="83"/>
        <end position="107"/>
    </location>
</feature>
<evidence type="ECO:0000313" key="3">
    <source>
        <dbReference type="Proteomes" id="UP000838412"/>
    </source>
</evidence>
<dbReference type="Proteomes" id="UP000838412">
    <property type="component" value="Chromosome 11"/>
</dbReference>
<sequence length="154" mass="16775">MAILDNYCCCCTVRLGSLITGVLYVIIHIIDLGVKSSSVALGWNAYGTDVASVVVDVIAIILGLLLIVAVLGSMMALLRGWVALAIIILIVELVIIICFSALTLNIWTVQASGAFWLGPVIGAWVIYYFIFYITIYGVLVVYSHYQNLRDGIDE</sequence>
<dbReference type="AlphaFoldDB" id="A0A8J9YP65"/>
<dbReference type="OrthoDB" id="10002163at2759"/>
<dbReference type="PANTHER" id="PTHR36694:SF11">
    <property type="entry name" value="LP21121P-RELATED"/>
    <property type="match status" value="1"/>
</dbReference>
<feature type="transmembrane region" description="Helical" evidence="1">
    <location>
        <begin position="113"/>
        <end position="142"/>
    </location>
</feature>
<organism evidence="2 3">
    <name type="scientific">Branchiostoma lanceolatum</name>
    <name type="common">Common lancelet</name>
    <name type="synonym">Amphioxus lanceolatum</name>
    <dbReference type="NCBI Taxonomy" id="7740"/>
    <lineage>
        <taxon>Eukaryota</taxon>
        <taxon>Metazoa</taxon>
        <taxon>Chordata</taxon>
        <taxon>Cephalochordata</taxon>
        <taxon>Leptocardii</taxon>
        <taxon>Amphioxiformes</taxon>
        <taxon>Branchiostomatidae</taxon>
        <taxon>Branchiostoma</taxon>
    </lineage>
</organism>
<evidence type="ECO:0000256" key="1">
    <source>
        <dbReference type="SAM" id="Phobius"/>
    </source>
</evidence>
<accession>A0A8J9YP65</accession>
<keyword evidence="1" id="KW-0472">Membrane</keyword>
<reference evidence="2" key="1">
    <citation type="submission" date="2022-01" db="EMBL/GenBank/DDBJ databases">
        <authorList>
            <person name="Braso-Vives M."/>
        </authorList>
    </citation>
    <scope>NUCLEOTIDE SEQUENCE</scope>
</reference>
<feature type="transmembrane region" description="Helical" evidence="1">
    <location>
        <begin position="7"/>
        <end position="30"/>
    </location>
</feature>
<evidence type="ECO:0000313" key="2">
    <source>
        <dbReference type="EMBL" id="CAH1239664.1"/>
    </source>
</evidence>